<dbReference type="InterPro" id="IPR050904">
    <property type="entry name" value="Adhesion/Biosynth-related"/>
</dbReference>
<dbReference type="SUPFAM" id="SSF82153">
    <property type="entry name" value="FAS1 domain"/>
    <property type="match status" value="1"/>
</dbReference>
<dbReference type="PROSITE" id="PS51257">
    <property type="entry name" value="PROKAR_LIPOPROTEIN"/>
    <property type="match status" value="1"/>
</dbReference>
<dbReference type="PROSITE" id="PS50213">
    <property type="entry name" value="FAS1"/>
    <property type="match status" value="1"/>
</dbReference>
<reference evidence="4" key="1">
    <citation type="submission" date="2016-10" db="EMBL/GenBank/DDBJ databases">
        <authorList>
            <person name="Varghese N."/>
        </authorList>
    </citation>
    <scope>NUCLEOTIDE SEQUENCE [LARGE SCALE GENOMIC DNA]</scope>
    <source>
        <strain evidence="4">DSM 18820</strain>
    </source>
</reference>
<evidence type="ECO:0000313" key="3">
    <source>
        <dbReference type="EMBL" id="SFU90997.1"/>
    </source>
</evidence>
<dbReference type="AlphaFoldDB" id="A0A1I7K0N8"/>
<dbReference type="FunFam" id="2.30.180.10:FF:000032">
    <property type="entry name" value="Fasciclin domain-containing protein, putative"/>
    <property type="match status" value="1"/>
</dbReference>
<dbReference type="PANTHER" id="PTHR10900:SF77">
    <property type="entry name" value="FI19380P1"/>
    <property type="match status" value="1"/>
</dbReference>
<dbReference type="SMART" id="SM00554">
    <property type="entry name" value="FAS1"/>
    <property type="match status" value="1"/>
</dbReference>
<name>A0A1I7K0N8_9BACT</name>
<dbReference type="OrthoDB" id="1119934at2"/>
<dbReference type="Gene3D" id="2.30.180.10">
    <property type="entry name" value="FAS1 domain"/>
    <property type="match status" value="1"/>
</dbReference>
<evidence type="ECO:0000313" key="4">
    <source>
        <dbReference type="Proteomes" id="UP000182491"/>
    </source>
</evidence>
<keyword evidence="4" id="KW-1185">Reference proteome</keyword>
<dbReference type="Pfam" id="PF02469">
    <property type="entry name" value="Fasciclin"/>
    <property type="match status" value="1"/>
</dbReference>
<evidence type="ECO:0000259" key="2">
    <source>
        <dbReference type="PROSITE" id="PS50213"/>
    </source>
</evidence>
<sequence>MKKKFITPFAAALLAAGIFGCASTTESMEDATAMEEDMSMSQTQTMAGSTSDVEEETSTSAAGTMAATADYSEMFLGIENTAQYDLIALASMDPNLSTFVSLVEQAGIAADLTAAEEYTVFAPTNAAFAALPQEDLEMMMRAENKAALIKLLQAHVLPTKVTSSGFSSSQRIETGGGEYVTIDVGPNNSSVTVGGATIVKSDVEAANGIIHVVDNVIQPTENMDRY</sequence>
<dbReference type="PANTHER" id="PTHR10900">
    <property type="entry name" value="PERIOSTIN-RELATED"/>
    <property type="match status" value="1"/>
</dbReference>
<feature type="domain" description="FAS1" evidence="2">
    <location>
        <begin position="83"/>
        <end position="217"/>
    </location>
</feature>
<evidence type="ECO:0000256" key="1">
    <source>
        <dbReference type="SAM" id="SignalP"/>
    </source>
</evidence>
<proteinExistence type="predicted"/>
<keyword evidence="1" id="KW-0732">Signal</keyword>
<dbReference type="GO" id="GO:0005615">
    <property type="term" value="C:extracellular space"/>
    <property type="evidence" value="ECO:0007669"/>
    <property type="project" value="TreeGrafter"/>
</dbReference>
<gene>
    <name evidence="3" type="ORF">SAMN04487941_3262</name>
</gene>
<protein>
    <submittedName>
        <fullName evidence="3">Uncaracterized surface protein containing fasciclin (FAS1) repeats</fullName>
    </submittedName>
</protein>
<dbReference type="RefSeq" id="WP_068837007.1">
    <property type="nucleotide sequence ID" value="NZ_BMXC01000004.1"/>
</dbReference>
<dbReference type="STRING" id="388950.GCA_001611675_00843"/>
<feature type="chain" id="PRO_5010361402" evidence="1">
    <location>
        <begin position="23"/>
        <end position="226"/>
    </location>
</feature>
<dbReference type="EMBL" id="FPCA01000004">
    <property type="protein sequence ID" value="SFU90997.1"/>
    <property type="molecule type" value="Genomic_DNA"/>
</dbReference>
<dbReference type="InterPro" id="IPR036378">
    <property type="entry name" value="FAS1_dom_sf"/>
</dbReference>
<dbReference type="Proteomes" id="UP000182491">
    <property type="component" value="Unassembled WGS sequence"/>
</dbReference>
<dbReference type="InterPro" id="IPR000782">
    <property type="entry name" value="FAS1_domain"/>
</dbReference>
<feature type="signal peptide" evidence="1">
    <location>
        <begin position="1"/>
        <end position="22"/>
    </location>
</feature>
<accession>A0A1I7K0N8</accession>
<organism evidence="3 4">
    <name type="scientific">Pontibacter akesuensis</name>
    <dbReference type="NCBI Taxonomy" id="388950"/>
    <lineage>
        <taxon>Bacteria</taxon>
        <taxon>Pseudomonadati</taxon>
        <taxon>Bacteroidota</taxon>
        <taxon>Cytophagia</taxon>
        <taxon>Cytophagales</taxon>
        <taxon>Hymenobacteraceae</taxon>
        <taxon>Pontibacter</taxon>
    </lineage>
</organism>